<proteinExistence type="predicted"/>
<organism evidence="3 4">
    <name type="scientific">Cellulomonas algicola</name>
    <dbReference type="NCBI Taxonomy" id="2071633"/>
    <lineage>
        <taxon>Bacteria</taxon>
        <taxon>Bacillati</taxon>
        <taxon>Actinomycetota</taxon>
        <taxon>Actinomycetes</taxon>
        <taxon>Micrococcales</taxon>
        <taxon>Cellulomonadaceae</taxon>
        <taxon>Cellulomonas</taxon>
    </lineage>
</organism>
<feature type="compositionally biased region" description="Low complexity" evidence="1">
    <location>
        <begin position="254"/>
        <end position="270"/>
    </location>
</feature>
<feature type="compositionally biased region" description="Basic and acidic residues" evidence="1">
    <location>
        <begin position="279"/>
        <end position="288"/>
    </location>
</feature>
<keyword evidence="4" id="KW-1185">Reference proteome</keyword>
<dbReference type="EMBL" id="BHYL01000137">
    <property type="protein sequence ID" value="GCD20338.1"/>
    <property type="molecule type" value="Genomic_DNA"/>
</dbReference>
<dbReference type="Gene3D" id="3.10.350.10">
    <property type="entry name" value="LysM domain"/>
    <property type="match status" value="1"/>
</dbReference>
<dbReference type="Pfam" id="PF19266">
    <property type="entry name" value="CIS_tube"/>
    <property type="match status" value="1"/>
</dbReference>
<comment type="caution">
    <text evidence="3">The sequence shown here is derived from an EMBL/GenBank/DDBJ whole genome shotgun (WGS) entry which is preliminary data.</text>
</comment>
<feature type="region of interest" description="Disordered" evidence="1">
    <location>
        <begin position="25"/>
        <end position="45"/>
    </location>
</feature>
<dbReference type="Proteomes" id="UP000288246">
    <property type="component" value="Unassembled WGS sequence"/>
</dbReference>
<dbReference type="AlphaFoldDB" id="A0A401V082"/>
<dbReference type="InterPro" id="IPR018392">
    <property type="entry name" value="LysM"/>
</dbReference>
<feature type="domain" description="LysM" evidence="2">
    <location>
        <begin position="199"/>
        <end position="246"/>
    </location>
</feature>
<gene>
    <name evidence="3" type="ORF">CTKZ_19000</name>
</gene>
<feature type="compositionally biased region" description="Polar residues" evidence="1">
    <location>
        <begin position="59"/>
        <end position="71"/>
    </location>
</feature>
<feature type="region of interest" description="Disordered" evidence="1">
    <location>
        <begin position="250"/>
        <end position="288"/>
    </location>
</feature>
<feature type="compositionally biased region" description="Low complexity" evidence="1">
    <location>
        <begin position="76"/>
        <end position="86"/>
    </location>
</feature>
<dbReference type="RefSeq" id="WP_124342848.1">
    <property type="nucleotide sequence ID" value="NZ_BHYL01000137.1"/>
</dbReference>
<accession>A0A401V082</accession>
<evidence type="ECO:0000259" key="2">
    <source>
        <dbReference type="PROSITE" id="PS51782"/>
    </source>
</evidence>
<evidence type="ECO:0000256" key="1">
    <source>
        <dbReference type="SAM" id="MobiDB-lite"/>
    </source>
</evidence>
<evidence type="ECO:0000313" key="3">
    <source>
        <dbReference type="EMBL" id="GCD20338.1"/>
    </source>
</evidence>
<dbReference type="InterPro" id="IPR045361">
    <property type="entry name" value="CIS_tube_prot_N"/>
</dbReference>
<reference evidence="3 4" key="1">
    <citation type="submission" date="2018-11" db="EMBL/GenBank/DDBJ databases">
        <title>Draft genome sequence of Cellulomonas takizawaensis strain TKZ-21.</title>
        <authorList>
            <person name="Yamamura H."/>
            <person name="Hayashi T."/>
            <person name="Hamada M."/>
            <person name="Serisawa Y."/>
            <person name="Matsuyama K."/>
            <person name="Nakagawa Y."/>
            <person name="Otoguro M."/>
            <person name="Yanagida F."/>
            <person name="Hayakawa M."/>
        </authorList>
    </citation>
    <scope>NUCLEOTIDE SEQUENCE [LARGE SCALE GENOMIC DNA]</scope>
    <source>
        <strain evidence="3 4">TKZ-21</strain>
    </source>
</reference>
<dbReference type="PROSITE" id="PS51782">
    <property type="entry name" value="LYSM"/>
    <property type="match status" value="1"/>
</dbReference>
<feature type="compositionally biased region" description="Basic and acidic residues" evidence="1">
    <location>
        <begin position="25"/>
        <end position="38"/>
    </location>
</feature>
<evidence type="ECO:0000313" key="4">
    <source>
        <dbReference type="Proteomes" id="UP000288246"/>
    </source>
</evidence>
<sequence>MGSATGFNASAASAAPAGASTLTHAKLDLHEPSKDGALDKPGPLIGSVDFQFNPKELTLQKSAKWTRPTTKGSKRSSPPQYQGPQPSKLTLEMFLDESVFFDPAKKQDGSVVKTVEQLFKCCVPTDASHGQKKDSPPWVKFSWGGLTGFLAYIEQVQVKYTLFTPAGLPVRAVCTVTLQELAGEPPGTNPTSGGRVPHREHVVVQGDTLPGVAYQEYGDASLWRAVADVNGVDDPARLRPGRRLLLPTADELLRQAPPTAPRTPLTTPRAGSPAVTPAPRREVAGAVR</sequence>
<name>A0A401V082_9CELL</name>
<feature type="region of interest" description="Disordered" evidence="1">
    <location>
        <begin position="59"/>
        <end position="86"/>
    </location>
</feature>
<dbReference type="OrthoDB" id="9815939at2"/>
<dbReference type="InterPro" id="IPR036779">
    <property type="entry name" value="LysM_dom_sf"/>
</dbReference>
<protein>
    <submittedName>
        <fullName evidence="3">Peptidase M23</fullName>
    </submittedName>
</protein>